<gene>
    <name evidence="1" type="ORF">S03H2_59933</name>
</gene>
<dbReference type="AlphaFoldDB" id="X1KW16"/>
<comment type="caution">
    <text evidence="1">The sequence shown here is derived from an EMBL/GenBank/DDBJ whole genome shotgun (WGS) entry which is preliminary data.</text>
</comment>
<organism evidence="1">
    <name type="scientific">marine sediment metagenome</name>
    <dbReference type="NCBI Taxonomy" id="412755"/>
    <lineage>
        <taxon>unclassified sequences</taxon>
        <taxon>metagenomes</taxon>
        <taxon>ecological metagenomes</taxon>
    </lineage>
</organism>
<name>X1KW16_9ZZZZ</name>
<dbReference type="EMBL" id="BARU01038576">
    <property type="protein sequence ID" value="GAH86163.1"/>
    <property type="molecule type" value="Genomic_DNA"/>
</dbReference>
<proteinExistence type="predicted"/>
<accession>X1KW16</accession>
<protein>
    <submittedName>
        <fullName evidence="1">Uncharacterized protein</fullName>
    </submittedName>
</protein>
<evidence type="ECO:0000313" key="1">
    <source>
        <dbReference type="EMBL" id="GAH86163.1"/>
    </source>
</evidence>
<reference evidence="1" key="1">
    <citation type="journal article" date="2014" name="Front. Microbiol.">
        <title>High frequency of phylogenetically diverse reductive dehalogenase-homologous genes in deep subseafloor sedimentary metagenomes.</title>
        <authorList>
            <person name="Kawai M."/>
            <person name="Futagami T."/>
            <person name="Toyoda A."/>
            <person name="Takaki Y."/>
            <person name="Nishi S."/>
            <person name="Hori S."/>
            <person name="Arai W."/>
            <person name="Tsubouchi T."/>
            <person name="Morono Y."/>
            <person name="Uchiyama I."/>
            <person name="Ito T."/>
            <person name="Fujiyama A."/>
            <person name="Inagaki F."/>
            <person name="Takami H."/>
        </authorList>
    </citation>
    <scope>NUCLEOTIDE SEQUENCE</scope>
    <source>
        <strain evidence="1">Expedition CK06-06</strain>
    </source>
</reference>
<sequence length="142" mass="16531">MWKNDRYIYSKGILQRIAWCYVSVYDGIPALNYEITNLYSIAEFKADFDLSLNAIGRGNWLGVLRTEDGKGVEIEWLEFKDFRGFGRLQKLVIADILGVSDNELEVGGFRDVARLRGYAYYLMKHFLDTGERKFVRRKEGKV</sequence>